<proteinExistence type="predicted"/>
<feature type="non-terminal residue" evidence="1">
    <location>
        <position position="137"/>
    </location>
</feature>
<dbReference type="EMBL" id="JANBUJ010002158">
    <property type="protein sequence ID" value="KAJ2764990.1"/>
    <property type="molecule type" value="Genomic_DNA"/>
</dbReference>
<evidence type="ECO:0000313" key="2">
    <source>
        <dbReference type="Proteomes" id="UP001140234"/>
    </source>
</evidence>
<keyword evidence="2" id="KW-1185">Reference proteome</keyword>
<sequence>MASRVSPGEVCQLLDEARSCVLLVGDGPAAHPDPAGVGQLAAHLAATQRLVRVYVSGAQAAAVAAGAPSDDADSVDALTVRVAATGNDDEAAARDAALADAHSPIDVLLVLRAADAAAGEWAAVAELLSEAAACTVV</sequence>
<gene>
    <name evidence="1" type="ORF">IWQ57_004959</name>
</gene>
<accession>A0ACC1JQE1</accession>
<dbReference type="Proteomes" id="UP001140234">
    <property type="component" value="Unassembled WGS sequence"/>
</dbReference>
<comment type="caution">
    <text evidence="1">The sequence shown here is derived from an EMBL/GenBank/DDBJ whole genome shotgun (WGS) entry which is preliminary data.</text>
</comment>
<evidence type="ECO:0000313" key="1">
    <source>
        <dbReference type="EMBL" id="KAJ2764990.1"/>
    </source>
</evidence>
<name>A0ACC1JQE1_9FUNG</name>
<reference evidence="1" key="1">
    <citation type="submission" date="2022-07" db="EMBL/GenBank/DDBJ databases">
        <title>Phylogenomic reconstructions and comparative analyses of Kickxellomycotina fungi.</title>
        <authorList>
            <person name="Reynolds N.K."/>
            <person name="Stajich J.E."/>
            <person name="Barry K."/>
            <person name="Grigoriev I.V."/>
            <person name="Crous P."/>
            <person name="Smith M.E."/>
        </authorList>
    </citation>
    <scope>NUCLEOTIDE SEQUENCE</scope>
    <source>
        <strain evidence="1">CBS 109366</strain>
    </source>
</reference>
<protein>
    <submittedName>
        <fullName evidence="1">Uncharacterized protein</fullName>
    </submittedName>
</protein>
<organism evidence="1 2">
    <name type="scientific">Coemansia nantahalensis</name>
    <dbReference type="NCBI Taxonomy" id="2789366"/>
    <lineage>
        <taxon>Eukaryota</taxon>
        <taxon>Fungi</taxon>
        <taxon>Fungi incertae sedis</taxon>
        <taxon>Zoopagomycota</taxon>
        <taxon>Kickxellomycotina</taxon>
        <taxon>Kickxellomycetes</taxon>
        <taxon>Kickxellales</taxon>
        <taxon>Kickxellaceae</taxon>
        <taxon>Coemansia</taxon>
    </lineage>
</organism>